<protein>
    <submittedName>
        <fullName evidence="1">DUF1187 family protein</fullName>
    </submittedName>
</protein>
<dbReference type="Proteomes" id="UP000319138">
    <property type="component" value="Unassembled WGS sequence"/>
</dbReference>
<dbReference type="EMBL" id="VMHL01000001">
    <property type="protein sequence ID" value="TSJ91814.1"/>
    <property type="molecule type" value="Genomic_DNA"/>
</dbReference>
<dbReference type="Pfam" id="PF06688">
    <property type="entry name" value="DUF1187"/>
    <property type="match status" value="1"/>
</dbReference>
<comment type="caution">
    <text evidence="1">The sequence shown here is derived from an EMBL/GenBank/DDBJ whole genome shotgun (WGS) entry which is preliminary data.</text>
</comment>
<dbReference type="AlphaFoldDB" id="A0A556RSJ9"/>
<gene>
    <name evidence="1" type="ORF">FPQ14_00675</name>
</gene>
<name>A0A556RSJ9_9GAMM</name>
<evidence type="ECO:0000313" key="1">
    <source>
        <dbReference type="EMBL" id="TSJ91814.1"/>
    </source>
</evidence>
<dbReference type="InterPro" id="IPR009572">
    <property type="entry name" value="DUF1187"/>
</dbReference>
<reference evidence="1 2" key="1">
    <citation type="submission" date="2019-07" db="EMBL/GenBank/DDBJ databases">
        <title>Gilliamella genomes.</title>
        <authorList>
            <person name="Zheng H."/>
        </authorList>
    </citation>
    <scope>NUCLEOTIDE SEQUENCE [LARGE SCALE GENOMIC DNA]</scope>
    <source>
        <strain evidence="1 2">W8131</strain>
    </source>
</reference>
<proteinExistence type="predicted"/>
<evidence type="ECO:0000313" key="2">
    <source>
        <dbReference type="Proteomes" id="UP000319138"/>
    </source>
</evidence>
<accession>A0A556RSJ9</accession>
<organism evidence="1 2">
    <name type="scientific">Gilliamella apicola</name>
    <dbReference type="NCBI Taxonomy" id="1196095"/>
    <lineage>
        <taxon>Bacteria</taxon>
        <taxon>Pseudomonadati</taxon>
        <taxon>Pseudomonadota</taxon>
        <taxon>Gammaproteobacteria</taxon>
        <taxon>Orbales</taxon>
        <taxon>Orbaceae</taxon>
        <taxon>Gilliamella</taxon>
    </lineage>
</organism>
<sequence length="67" mass="7514">MGTMKMARKYQITAEVKKGDQEWASVVLNRDSPMTEESLAKSFATVKGAFGNSKIDVQVRNFECVRV</sequence>